<dbReference type="InterPro" id="IPR050855">
    <property type="entry name" value="NDM-1-like"/>
</dbReference>
<evidence type="ECO:0000313" key="2">
    <source>
        <dbReference type="EMBL" id="AXK44850.1"/>
    </source>
</evidence>
<dbReference type="PANTHER" id="PTHR42951:SF4">
    <property type="entry name" value="ACYL-COENZYME A THIOESTERASE MBLAC2"/>
    <property type="match status" value="1"/>
</dbReference>
<dbReference type="OrthoDB" id="5240502at2"/>
<dbReference type="InterPro" id="IPR001279">
    <property type="entry name" value="Metallo-B-lactamas"/>
</dbReference>
<dbReference type="RefSeq" id="WP_115412603.1">
    <property type="nucleotide sequence ID" value="NZ_CP031356.1"/>
</dbReference>
<dbReference type="KEGG" id="bsau:DWV08_03885"/>
<proteinExistence type="predicted"/>
<evidence type="ECO:0000313" key="4">
    <source>
        <dbReference type="Proteomes" id="UP000254236"/>
    </source>
</evidence>
<name>A0A345YLP8_9MICO</name>
<feature type="domain" description="Metallo-beta-lactamase" evidence="1">
    <location>
        <begin position="52"/>
        <end position="225"/>
    </location>
</feature>
<sequence length="331" mass="36160">MTPDTPDFANRTTAPLPTYAPIPQDAFGPALNAQGYHVAHIDGALHWVTDGGYQAMFLATRDGVVLVDAPPSIGHNLHRAIADVTARTGTPGTVTHLVYSHAHADHIAAAGLFGEDVVRIGHVETARLLREYVDADRPIPTVTFSDRYTLEVGGERLELAYHGPNHTPDNIFIHVPDYDTLYVVDVLYPGWAPFQNLALSQDIPSWIDTGRRILDYEWTRFLGGHVGRIGTRDDAQLHVAYLEDLVAEATTVLHEMDATPYFQAYGAAGNAGAIMKHYWADAARAAAAPVVERYRDRLAAVDVCTEDNAFTVISSLIHDHNITGPAFGIHT</sequence>
<protein>
    <submittedName>
        <fullName evidence="3">MBL fold metallo-hydrolase</fullName>
    </submittedName>
</protein>
<evidence type="ECO:0000313" key="3">
    <source>
        <dbReference type="EMBL" id="RRR20741.1"/>
    </source>
</evidence>
<dbReference type="EMBL" id="CP031356">
    <property type="protein sequence ID" value="AXK44850.1"/>
    <property type="molecule type" value="Genomic_DNA"/>
</dbReference>
<dbReference type="SUPFAM" id="SSF56281">
    <property type="entry name" value="Metallo-hydrolase/oxidoreductase"/>
    <property type="match status" value="1"/>
</dbReference>
<reference evidence="3 5" key="2">
    <citation type="submission" date="2018-08" db="EMBL/GenBank/DDBJ databases">
        <title>Brachybacterium saurashtrense DSM 23186.</title>
        <authorList>
            <person name="Li Y."/>
        </authorList>
    </citation>
    <scope>NUCLEOTIDE SEQUENCE [LARGE SCALE GENOMIC DNA]</scope>
    <source>
        <strain evidence="3 5">DSM 23186</strain>
    </source>
</reference>
<dbReference type="InterPro" id="IPR036866">
    <property type="entry name" value="RibonucZ/Hydroxyglut_hydro"/>
</dbReference>
<dbReference type="Proteomes" id="UP000282185">
    <property type="component" value="Unassembled WGS sequence"/>
</dbReference>
<dbReference type="PANTHER" id="PTHR42951">
    <property type="entry name" value="METALLO-BETA-LACTAMASE DOMAIN-CONTAINING"/>
    <property type="match status" value="1"/>
</dbReference>
<dbReference type="SMART" id="SM00849">
    <property type="entry name" value="Lactamase_B"/>
    <property type="match status" value="1"/>
</dbReference>
<keyword evidence="4" id="KW-1185">Reference proteome</keyword>
<accession>A0A345YLP8</accession>
<organism evidence="3 5">
    <name type="scientific">Brachybacterium saurashtrense</name>
    <dbReference type="NCBI Taxonomy" id="556288"/>
    <lineage>
        <taxon>Bacteria</taxon>
        <taxon>Bacillati</taxon>
        <taxon>Actinomycetota</taxon>
        <taxon>Actinomycetes</taxon>
        <taxon>Micrococcales</taxon>
        <taxon>Dermabacteraceae</taxon>
        <taxon>Brachybacterium</taxon>
    </lineage>
</organism>
<dbReference type="AlphaFoldDB" id="A0A345YLP8"/>
<dbReference type="Gene3D" id="3.60.15.10">
    <property type="entry name" value="Ribonuclease Z/Hydroxyacylglutathione hydrolase-like"/>
    <property type="match status" value="1"/>
</dbReference>
<reference evidence="2 4" key="1">
    <citation type="submission" date="2018-07" db="EMBL/GenBank/DDBJ databases">
        <title>Brachybacterium saurashtrense DSM 23186 genome sequence.</title>
        <authorList>
            <person name="Guo L."/>
        </authorList>
    </citation>
    <scope>NUCLEOTIDE SEQUENCE [LARGE SCALE GENOMIC DNA]</scope>
    <source>
        <strain evidence="2 4">DSM 23186</strain>
    </source>
</reference>
<dbReference type="Pfam" id="PF00753">
    <property type="entry name" value="Lactamase_B"/>
    <property type="match status" value="1"/>
</dbReference>
<dbReference type="Proteomes" id="UP000254236">
    <property type="component" value="Chromosome"/>
</dbReference>
<dbReference type="EMBL" id="QSWH01000016">
    <property type="protein sequence ID" value="RRR20741.1"/>
    <property type="molecule type" value="Genomic_DNA"/>
</dbReference>
<evidence type="ECO:0000259" key="1">
    <source>
        <dbReference type="SMART" id="SM00849"/>
    </source>
</evidence>
<evidence type="ECO:0000313" key="5">
    <source>
        <dbReference type="Proteomes" id="UP000282185"/>
    </source>
</evidence>
<gene>
    <name evidence="2" type="ORF">DWV08_03885</name>
    <name evidence="3" type="ORF">DXU92_17185</name>
</gene>
<dbReference type="CDD" id="cd16276">
    <property type="entry name" value="metallo-hydrolase-like_MBL-fold"/>
    <property type="match status" value="1"/>
</dbReference>